<evidence type="ECO:0000313" key="3">
    <source>
        <dbReference type="Proteomes" id="UP001642409"/>
    </source>
</evidence>
<evidence type="ECO:0000313" key="1">
    <source>
        <dbReference type="EMBL" id="CAI9923786.1"/>
    </source>
</evidence>
<keyword evidence="3" id="KW-1185">Reference proteome</keyword>
<name>A0AA86TPE9_9EUKA</name>
<reference evidence="1" key="1">
    <citation type="submission" date="2023-06" db="EMBL/GenBank/DDBJ databases">
        <authorList>
            <person name="Kurt Z."/>
        </authorList>
    </citation>
    <scope>NUCLEOTIDE SEQUENCE</scope>
</reference>
<organism evidence="1">
    <name type="scientific">Hexamita inflata</name>
    <dbReference type="NCBI Taxonomy" id="28002"/>
    <lineage>
        <taxon>Eukaryota</taxon>
        <taxon>Metamonada</taxon>
        <taxon>Diplomonadida</taxon>
        <taxon>Hexamitidae</taxon>
        <taxon>Hexamitinae</taxon>
        <taxon>Hexamita</taxon>
    </lineage>
</organism>
<comment type="caution">
    <text evidence="1">The sequence shown here is derived from an EMBL/GenBank/DDBJ whole genome shotgun (WGS) entry which is preliminary data.</text>
</comment>
<accession>A0AA86TPE9</accession>
<dbReference type="EMBL" id="CAXDID020000159">
    <property type="protein sequence ID" value="CAL6044059.1"/>
    <property type="molecule type" value="Genomic_DNA"/>
</dbReference>
<dbReference type="EMBL" id="CATOUU010000295">
    <property type="protein sequence ID" value="CAI9923786.1"/>
    <property type="molecule type" value="Genomic_DNA"/>
</dbReference>
<evidence type="ECO:0000313" key="2">
    <source>
        <dbReference type="EMBL" id="CAL6044059.1"/>
    </source>
</evidence>
<dbReference type="Proteomes" id="UP001642409">
    <property type="component" value="Unassembled WGS sequence"/>
</dbReference>
<sequence length="102" mass="12085">MFRKTANGIYFYSIFIFNQEADSLNVRKNSIMLGSLWQMVWQMMSDASFFLLIQRIPNLRFFHTLYTYISFGWSGSISKISYLQKCFQFGKRKLIVQAVNVI</sequence>
<protein>
    <submittedName>
        <fullName evidence="2">Hypothetical_protein</fullName>
    </submittedName>
</protein>
<reference evidence="2 3" key="2">
    <citation type="submission" date="2024-07" db="EMBL/GenBank/DDBJ databases">
        <authorList>
            <person name="Akdeniz Z."/>
        </authorList>
    </citation>
    <scope>NUCLEOTIDE SEQUENCE [LARGE SCALE GENOMIC DNA]</scope>
</reference>
<dbReference type="AlphaFoldDB" id="A0AA86TPE9"/>
<proteinExistence type="predicted"/>
<gene>
    <name evidence="1" type="ORF">HINF_LOCUS11431</name>
    <name evidence="2" type="ORF">HINF_LOCUS40375</name>
</gene>